<protein>
    <submittedName>
        <fullName evidence="9">Glutamyl-tRNA synthetase</fullName>
    </submittedName>
</protein>
<reference evidence="9 10" key="1">
    <citation type="journal article" date="2017" name="BMC Genomics">
        <title>Whole-genome assembly of Babesia ovata and comparative genomics between closely related pathogens.</title>
        <authorList>
            <person name="Yamagishi J."/>
            <person name="Asada M."/>
            <person name="Hakimi H."/>
            <person name="Tanaka T.Q."/>
            <person name="Sugimoto C."/>
            <person name="Kawazu S."/>
        </authorList>
    </citation>
    <scope>NUCLEOTIDE SEQUENCE [LARGE SCALE GENOMIC DNA]</scope>
    <source>
        <strain evidence="9 10">Miyake</strain>
    </source>
</reference>
<dbReference type="GeneID" id="39874053"/>
<dbReference type="Pfam" id="PF00749">
    <property type="entry name" value="tRNA-synt_1c"/>
    <property type="match status" value="2"/>
</dbReference>
<evidence type="ECO:0000256" key="6">
    <source>
        <dbReference type="ARBA" id="ARBA00023146"/>
    </source>
</evidence>
<dbReference type="InterPro" id="IPR020058">
    <property type="entry name" value="Glu/Gln-tRNA-synth_Ib_cat-dom"/>
</dbReference>
<keyword evidence="5 7" id="KW-0648">Protein biosynthesis</keyword>
<evidence type="ECO:0000313" key="9">
    <source>
        <dbReference type="EMBL" id="GBE60283.1"/>
    </source>
</evidence>
<evidence type="ECO:0000313" key="10">
    <source>
        <dbReference type="Proteomes" id="UP000236319"/>
    </source>
</evidence>
<keyword evidence="3 7" id="KW-0547">Nucleotide-binding</keyword>
<dbReference type="GO" id="GO:0000049">
    <property type="term" value="F:tRNA binding"/>
    <property type="evidence" value="ECO:0007669"/>
    <property type="project" value="InterPro"/>
</dbReference>
<feature type="domain" description="Glutamyl/glutaminyl-tRNA synthetase class Ib catalytic" evidence="8">
    <location>
        <begin position="89"/>
        <end position="245"/>
    </location>
</feature>
<evidence type="ECO:0000256" key="4">
    <source>
        <dbReference type="ARBA" id="ARBA00022840"/>
    </source>
</evidence>
<sequence>MYLSFVVLTAILTDSRIYVDSVCAARNKPFVSLNRNAIVFRNAAFALCVHKPSSRLPLSAVNDVDSDDHEDLIDVSSVSAENKDSPKDVRVRFAPSPTGRLHVGNLRTFIYNYLFARKHSGTLILRIDDTDDSREESGSFETIISDLKWLGFSWDEGPGGNVKTEGYQQSKRQDVYREVAELLLQTGKAYRCFCTQEEVQNRRKNAKERGIELSYDKQCSHLEAADVNSKLLSGMQYTVRLRNDELNEDIILLRSNGTATYNFACAVDDHRHEISHVIRGVDHLTNTQWQTCVLHAVGTALPTYVHCALMRNKDLTKLAKRSEDSVTISDLRYVPKMATSPFLSDLGICKLPIVNYLAMLGTKYSDDPECRDFDQLAELFDVDLLSRAPISFDMAKLKWLNRNYITGLPYLAFVDQLRTFLSEASDLNLSMPAEKFLSLVMGAPPALKKGVDTMRDFVSVIESSLRYKPPRFVGTDSYGYGGYFLNNESQKFLDTFVEWAQQLVAARWVGVNYHATGNSDVGQCLYKLMNDLLHSEEFDAIEGHEHLPVVRYAFTGETQGPPLTALIELWRVAQQLSVTGFVPLRDRIRQLTQVDPSAADPVAERLYSP</sequence>
<accession>A0A2H6KBA6</accession>
<dbReference type="InterPro" id="IPR008925">
    <property type="entry name" value="aa_tRNA-synth_I_cd-bd_sf"/>
</dbReference>
<evidence type="ECO:0000256" key="5">
    <source>
        <dbReference type="ARBA" id="ARBA00022917"/>
    </source>
</evidence>
<dbReference type="PROSITE" id="PS00178">
    <property type="entry name" value="AA_TRNA_LIGASE_I"/>
    <property type="match status" value="1"/>
</dbReference>
<keyword evidence="10" id="KW-1185">Reference proteome</keyword>
<dbReference type="InterPro" id="IPR001412">
    <property type="entry name" value="aa-tRNA-synth_I_CS"/>
</dbReference>
<dbReference type="VEuPathDB" id="PiroplasmaDB:BOVATA_017760"/>
<dbReference type="InterPro" id="IPR004527">
    <property type="entry name" value="Glu-tRNA-ligase_bac/mito"/>
</dbReference>
<dbReference type="PRINTS" id="PR00987">
    <property type="entry name" value="TRNASYNTHGLU"/>
</dbReference>
<evidence type="ECO:0000259" key="8">
    <source>
        <dbReference type="Pfam" id="PF00749"/>
    </source>
</evidence>
<evidence type="ECO:0000256" key="3">
    <source>
        <dbReference type="ARBA" id="ARBA00022741"/>
    </source>
</evidence>
<dbReference type="Gene3D" id="3.40.50.620">
    <property type="entry name" value="HUPs"/>
    <property type="match status" value="1"/>
</dbReference>
<dbReference type="PANTHER" id="PTHR43311:SF2">
    <property type="entry name" value="GLUTAMATE--TRNA LIGASE, MITOCHONDRIAL-RELATED"/>
    <property type="match status" value="1"/>
</dbReference>
<dbReference type="PANTHER" id="PTHR43311">
    <property type="entry name" value="GLUTAMATE--TRNA LIGASE"/>
    <property type="match status" value="1"/>
</dbReference>
<evidence type="ECO:0000256" key="1">
    <source>
        <dbReference type="ARBA" id="ARBA00007894"/>
    </source>
</evidence>
<feature type="domain" description="Glutamyl/glutaminyl-tRNA synthetase class Ib catalytic" evidence="8">
    <location>
        <begin position="248"/>
        <end position="399"/>
    </location>
</feature>
<dbReference type="OrthoDB" id="428822at2759"/>
<gene>
    <name evidence="9" type="ORF">BOVATA_017760</name>
</gene>
<dbReference type="GO" id="GO:0005739">
    <property type="term" value="C:mitochondrion"/>
    <property type="evidence" value="ECO:0007669"/>
    <property type="project" value="TreeGrafter"/>
</dbReference>
<evidence type="ECO:0000256" key="7">
    <source>
        <dbReference type="RuleBase" id="RU363037"/>
    </source>
</evidence>
<dbReference type="InterPro" id="IPR049940">
    <property type="entry name" value="GluQ/Sye"/>
</dbReference>
<name>A0A2H6KBA6_9APIC</name>
<dbReference type="GO" id="GO:0006424">
    <property type="term" value="P:glutamyl-tRNA aminoacylation"/>
    <property type="evidence" value="ECO:0007669"/>
    <property type="project" value="InterPro"/>
</dbReference>
<proteinExistence type="inferred from homology"/>
<dbReference type="RefSeq" id="XP_028866526.1">
    <property type="nucleotide sequence ID" value="XM_029010693.1"/>
</dbReference>
<dbReference type="InterPro" id="IPR000924">
    <property type="entry name" value="Glu/Gln-tRNA-synth"/>
</dbReference>
<dbReference type="EMBL" id="BDSA01000002">
    <property type="protein sequence ID" value="GBE60283.1"/>
    <property type="molecule type" value="Genomic_DNA"/>
</dbReference>
<dbReference type="NCBIfam" id="TIGR00464">
    <property type="entry name" value="gltX_bact"/>
    <property type="match status" value="1"/>
</dbReference>
<dbReference type="AlphaFoldDB" id="A0A2H6KBA6"/>
<dbReference type="GO" id="GO:0004818">
    <property type="term" value="F:glutamate-tRNA ligase activity"/>
    <property type="evidence" value="ECO:0007669"/>
    <property type="project" value="InterPro"/>
</dbReference>
<keyword evidence="2 7" id="KW-0436">Ligase</keyword>
<comment type="similarity">
    <text evidence="1">Belongs to the class-I aminoacyl-tRNA synthetase family. Glutamate--tRNA ligase type 1 subfamily.</text>
</comment>
<evidence type="ECO:0000256" key="2">
    <source>
        <dbReference type="ARBA" id="ARBA00022598"/>
    </source>
</evidence>
<dbReference type="Proteomes" id="UP000236319">
    <property type="component" value="Unassembled WGS sequence"/>
</dbReference>
<keyword evidence="4 7" id="KW-0067">ATP-binding</keyword>
<keyword evidence="6 7" id="KW-0030">Aminoacyl-tRNA synthetase</keyword>
<dbReference type="SUPFAM" id="SSF48163">
    <property type="entry name" value="An anticodon-binding domain of class I aminoacyl-tRNA synthetases"/>
    <property type="match status" value="1"/>
</dbReference>
<dbReference type="InterPro" id="IPR014729">
    <property type="entry name" value="Rossmann-like_a/b/a_fold"/>
</dbReference>
<dbReference type="SUPFAM" id="SSF52374">
    <property type="entry name" value="Nucleotidylyl transferase"/>
    <property type="match status" value="1"/>
</dbReference>
<dbReference type="HAMAP" id="MF_00022">
    <property type="entry name" value="Glu_tRNA_synth_type1"/>
    <property type="match status" value="1"/>
</dbReference>
<organism evidence="9 10">
    <name type="scientific">Babesia ovata</name>
    <dbReference type="NCBI Taxonomy" id="189622"/>
    <lineage>
        <taxon>Eukaryota</taxon>
        <taxon>Sar</taxon>
        <taxon>Alveolata</taxon>
        <taxon>Apicomplexa</taxon>
        <taxon>Aconoidasida</taxon>
        <taxon>Piroplasmida</taxon>
        <taxon>Babesiidae</taxon>
        <taxon>Babesia</taxon>
    </lineage>
</organism>
<comment type="caution">
    <text evidence="9">The sequence shown here is derived from an EMBL/GenBank/DDBJ whole genome shotgun (WGS) entry which is preliminary data.</text>
</comment>
<dbReference type="GO" id="GO:0005524">
    <property type="term" value="F:ATP binding"/>
    <property type="evidence" value="ECO:0007669"/>
    <property type="project" value="UniProtKB-KW"/>
</dbReference>